<accession>A0A3E3EGK9</accession>
<organism evidence="3 4">
    <name type="scientific">Thomasclavelia ramosa</name>
    <dbReference type="NCBI Taxonomy" id="1547"/>
    <lineage>
        <taxon>Bacteria</taxon>
        <taxon>Bacillati</taxon>
        <taxon>Bacillota</taxon>
        <taxon>Erysipelotrichia</taxon>
        <taxon>Erysipelotrichales</taxon>
        <taxon>Coprobacillaceae</taxon>
        <taxon>Thomasclavelia</taxon>
    </lineage>
</organism>
<evidence type="ECO:0000313" key="4">
    <source>
        <dbReference type="Proteomes" id="UP000261032"/>
    </source>
</evidence>
<protein>
    <submittedName>
        <fullName evidence="3">GNAT family N-acetyltransferase</fullName>
    </submittedName>
</protein>
<evidence type="ECO:0000313" key="2">
    <source>
        <dbReference type="EMBL" id="MDB7082372.1"/>
    </source>
</evidence>
<dbReference type="AlphaFoldDB" id="A0A3E3EGK9"/>
<evidence type="ECO:0000313" key="3">
    <source>
        <dbReference type="EMBL" id="RGD87040.1"/>
    </source>
</evidence>
<dbReference type="GO" id="GO:0016747">
    <property type="term" value="F:acyltransferase activity, transferring groups other than amino-acyl groups"/>
    <property type="evidence" value="ECO:0007669"/>
    <property type="project" value="InterPro"/>
</dbReference>
<dbReference type="PROSITE" id="PS51186">
    <property type="entry name" value="GNAT"/>
    <property type="match status" value="1"/>
</dbReference>
<sequence length="217" mass="25747">MKNQIIFRPIIKKDYLAIEKIIREAWHYDEFCTSKIAKLLSKIFLSSCLSNQTFTLVALLKEQPIGIIMGKNIKTHKCPFKYRVKQGFNIFNLLIRKEGRKTAKIFKAVNNIDKVLLQQTNQDYQGELSFFAIDAQYRGLGLGKELFNLLISYMQEQQINRFYLYTDTSCNYHFYEHLGMMRRVEQTHCFKINNEKNVMHFFIYDYLCKKTVSTETV</sequence>
<dbReference type="EMBL" id="JAQLKE010000001">
    <property type="protein sequence ID" value="MDB7082372.1"/>
    <property type="molecule type" value="Genomic_DNA"/>
</dbReference>
<comment type="caution">
    <text evidence="3">The sequence shown here is derived from an EMBL/GenBank/DDBJ whole genome shotgun (WGS) entry which is preliminary data.</text>
</comment>
<dbReference type="InterPro" id="IPR016181">
    <property type="entry name" value="Acyl_CoA_acyltransferase"/>
</dbReference>
<dbReference type="Pfam" id="PF00583">
    <property type="entry name" value="Acetyltransf_1"/>
    <property type="match status" value="1"/>
</dbReference>
<dbReference type="Proteomes" id="UP000261032">
    <property type="component" value="Unassembled WGS sequence"/>
</dbReference>
<dbReference type="Proteomes" id="UP001211987">
    <property type="component" value="Unassembled WGS sequence"/>
</dbReference>
<name>A0A3E3EGK9_9FIRM</name>
<dbReference type="EMBL" id="QUSL01000002">
    <property type="protein sequence ID" value="RGD87040.1"/>
    <property type="molecule type" value="Genomic_DNA"/>
</dbReference>
<dbReference type="GeneID" id="64195226"/>
<reference evidence="2" key="2">
    <citation type="submission" date="2023-01" db="EMBL/GenBank/DDBJ databases">
        <title>Human gut microbiome strain richness.</title>
        <authorList>
            <person name="Chen-Liaw A."/>
        </authorList>
    </citation>
    <scope>NUCLEOTIDE SEQUENCE</scope>
    <source>
        <strain evidence="2">1001217st2_G6_1001217B_191108</strain>
    </source>
</reference>
<dbReference type="SUPFAM" id="SSF55729">
    <property type="entry name" value="Acyl-CoA N-acyltransferases (Nat)"/>
    <property type="match status" value="1"/>
</dbReference>
<evidence type="ECO:0000259" key="1">
    <source>
        <dbReference type="PROSITE" id="PS51186"/>
    </source>
</evidence>
<gene>
    <name evidence="3" type="ORF">DXB93_02425</name>
    <name evidence="2" type="ORF">PM738_01040</name>
</gene>
<proteinExistence type="predicted"/>
<dbReference type="RefSeq" id="WP_003536495.1">
    <property type="nucleotide sequence ID" value="NZ_AP031443.1"/>
</dbReference>
<feature type="domain" description="N-acetyltransferase" evidence="1">
    <location>
        <begin position="5"/>
        <end position="204"/>
    </location>
</feature>
<keyword evidence="3" id="KW-0808">Transferase</keyword>
<dbReference type="InterPro" id="IPR000182">
    <property type="entry name" value="GNAT_dom"/>
</dbReference>
<dbReference type="Gene3D" id="3.40.630.30">
    <property type="match status" value="1"/>
</dbReference>
<dbReference type="CDD" id="cd04301">
    <property type="entry name" value="NAT_SF"/>
    <property type="match status" value="1"/>
</dbReference>
<reference evidence="3 4" key="1">
    <citation type="submission" date="2018-08" db="EMBL/GenBank/DDBJ databases">
        <title>A genome reference for cultivated species of the human gut microbiota.</title>
        <authorList>
            <person name="Zou Y."/>
            <person name="Xue W."/>
            <person name="Luo G."/>
        </authorList>
    </citation>
    <scope>NUCLEOTIDE SEQUENCE [LARGE SCALE GENOMIC DNA]</scope>
    <source>
        <strain evidence="3 4">OM06-4</strain>
    </source>
</reference>